<feature type="transmembrane region" description="Helical" evidence="2">
    <location>
        <begin position="103"/>
        <end position="124"/>
    </location>
</feature>
<sequence length="436" mass="47205">MLKDIGGLAALTARLLARFWPQLLLAATLGYIARVLLLEAAVGVGLKTPLGGMVTLSLVVLVKLLVVIAMFAILRPGLPVLAALRGVAPAAGSTKKERQLNRLLVIASAAILPFFAYYAAWGFLGDTVREYSRLALDRVALGERLQIFELLRSRSLIAAILACWFVRWLAKRANGRLQLPWLRFVIVAADASWIFIGLYALDRWKDDFISWLGAGAFLDAVEAGIAGFSMEAHAAAGGTAVEFQEPGFVTQAQELFFYALLPLVWLVMAAIVYGYDVSAKPVAAPSPPARATTLRKWLADFAAHFLGGYRTRYRPVWACLRTVLGAGLGTLLAFVVLYRATSWLPAWAWYGATRHLGPHDLETWQRIGDVLAVLVGSPTELDGGILFGPVRIALLAAMLEYAMSRSGEAGDAQAYGTRKSVISRESEASRSGQATG</sequence>
<evidence type="ECO:0000313" key="3">
    <source>
        <dbReference type="EMBL" id="PJR17501.1"/>
    </source>
</evidence>
<dbReference type="AlphaFoldDB" id="A0A2J0ZAG2"/>
<protein>
    <submittedName>
        <fullName evidence="3">Uncharacterized protein</fullName>
    </submittedName>
</protein>
<feature type="transmembrane region" description="Helical" evidence="2">
    <location>
        <begin position="255"/>
        <end position="275"/>
    </location>
</feature>
<feature type="transmembrane region" description="Helical" evidence="2">
    <location>
        <begin position="318"/>
        <end position="340"/>
    </location>
</feature>
<name>A0A2J0ZAG2_RHIML</name>
<organism evidence="3 4">
    <name type="scientific">Rhizobium meliloti</name>
    <name type="common">Ensifer meliloti</name>
    <name type="synonym">Sinorhizobium meliloti</name>
    <dbReference type="NCBI Taxonomy" id="382"/>
    <lineage>
        <taxon>Bacteria</taxon>
        <taxon>Pseudomonadati</taxon>
        <taxon>Pseudomonadota</taxon>
        <taxon>Alphaproteobacteria</taxon>
        <taxon>Hyphomicrobiales</taxon>
        <taxon>Rhizobiaceae</taxon>
        <taxon>Sinorhizobium/Ensifer group</taxon>
        <taxon>Sinorhizobium</taxon>
    </lineage>
</organism>
<proteinExistence type="predicted"/>
<accession>A0A2J0ZAG2</accession>
<gene>
    <name evidence="3" type="ORF">CEJ86_04400</name>
</gene>
<evidence type="ECO:0000256" key="1">
    <source>
        <dbReference type="SAM" id="MobiDB-lite"/>
    </source>
</evidence>
<feature type="region of interest" description="Disordered" evidence="1">
    <location>
        <begin position="413"/>
        <end position="436"/>
    </location>
</feature>
<evidence type="ECO:0000256" key="2">
    <source>
        <dbReference type="SAM" id="Phobius"/>
    </source>
</evidence>
<feature type="transmembrane region" description="Helical" evidence="2">
    <location>
        <begin position="50"/>
        <end position="74"/>
    </location>
</feature>
<keyword evidence="2" id="KW-1133">Transmembrane helix</keyword>
<keyword evidence="2" id="KW-0812">Transmembrane</keyword>
<dbReference type="Proteomes" id="UP000231987">
    <property type="component" value="Unassembled WGS sequence"/>
</dbReference>
<feature type="transmembrane region" description="Helical" evidence="2">
    <location>
        <begin position="181"/>
        <end position="201"/>
    </location>
</feature>
<comment type="caution">
    <text evidence="3">The sequence shown here is derived from an EMBL/GenBank/DDBJ whole genome shotgun (WGS) entry which is preliminary data.</text>
</comment>
<evidence type="ECO:0000313" key="4">
    <source>
        <dbReference type="Proteomes" id="UP000231987"/>
    </source>
</evidence>
<keyword evidence="2" id="KW-0472">Membrane</keyword>
<reference evidence="3 4" key="1">
    <citation type="submission" date="2017-06" db="EMBL/GenBank/DDBJ databases">
        <title>Ensifer strains isolated from leguminous trees and herbs display diverse denitrification phenotypes with some acting as strong N2O sinks.</title>
        <authorList>
            <person name="Woliy K."/>
            <person name="Mania D."/>
            <person name="Bakken L.R."/>
            <person name="Frostegard A."/>
        </authorList>
    </citation>
    <scope>NUCLEOTIDE SEQUENCE [LARGE SCALE GENOMIC DNA]</scope>
    <source>
        <strain evidence="3 4">AC50a</strain>
    </source>
</reference>
<feature type="transmembrane region" description="Helical" evidence="2">
    <location>
        <begin position="151"/>
        <end position="169"/>
    </location>
</feature>
<dbReference type="EMBL" id="NJGD01000001">
    <property type="protein sequence ID" value="PJR17501.1"/>
    <property type="molecule type" value="Genomic_DNA"/>
</dbReference>